<keyword evidence="3" id="KW-1185">Reference proteome</keyword>
<dbReference type="RefSeq" id="WP_106339439.1">
    <property type="nucleotide sequence ID" value="NZ_PVZS01000031.1"/>
</dbReference>
<evidence type="ECO:0000313" key="2">
    <source>
        <dbReference type="EMBL" id="PSC03106.1"/>
    </source>
</evidence>
<sequence length="528" mass="57249">MRSDEMFDVVILGSGIACTLTLQALLGRLRQGSAQRRTLRIGVVEKNPQFWRGLPYGSRSSVNSLIITTLGEFVPPEERDEFVDWLEREHPQWSRRMAMLGGPAARAWLEHNAQAISARDWDEMYIPRVLYGEFAEAKLASMVTDCESQGLARVELINGEALAVRKGSRCFEVELDRAGAGRSQLASALILLAVGSPPYSRLAGSEAFESSGGVYVNNAYEPSLDANFARVRATMSGIAAGERNLLVVGSNATSLELLYLLERSKAWSEFDSVVVLSTGGSLPHRMSRDRFQAPPFPRLEALAGSASATADDVIAAAEQDVAEIGAEMRLGDTFHHLGQVIGTLLESLDDAEQRRFHHVHGMRFTRLIRRAGAEYRDAAEDLITRGIVRLTAGELVRLGATGGGRAELVYRPGRERGETTHPLSFAAVINCAGFEGVSAQSSHPLLADLVRSGLAQVNPTGRGVMVGPTYEASSNLFVCGPLLGGVFNEAARYWHVENVRRIHAIAQPLAGAMAERLLEAHAPAPEPA</sequence>
<organism evidence="2 3">
    <name type="scientific">Alsobacter soli</name>
    <dbReference type="NCBI Taxonomy" id="2109933"/>
    <lineage>
        <taxon>Bacteria</taxon>
        <taxon>Pseudomonadati</taxon>
        <taxon>Pseudomonadota</taxon>
        <taxon>Alphaproteobacteria</taxon>
        <taxon>Hyphomicrobiales</taxon>
        <taxon>Alsobacteraceae</taxon>
        <taxon>Alsobacter</taxon>
    </lineage>
</organism>
<evidence type="ECO:0000313" key="3">
    <source>
        <dbReference type="Proteomes" id="UP000239772"/>
    </source>
</evidence>
<dbReference type="InterPro" id="IPR038732">
    <property type="entry name" value="HpyO/CreE_NAD-binding"/>
</dbReference>
<dbReference type="Pfam" id="PF13454">
    <property type="entry name" value="NAD_binding_9"/>
    <property type="match status" value="1"/>
</dbReference>
<dbReference type="SUPFAM" id="SSF51905">
    <property type="entry name" value="FAD/NAD(P)-binding domain"/>
    <property type="match status" value="1"/>
</dbReference>
<name>A0A2T1HN86_9HYPH</name>
<reference evidence="3" key="1">
    <citation type="submission" date="2018-03" db="EMBL/GenBank/DDBJ databases">
        <authorList>
            <person name="Sun L."/>
            <person name="Liu H."/>
            <person name="Chen W."/>
            <person name="Huang K."/>
            <person name="Liu W."/>
            <person name="Gao X."/>
        </authorList>
    </citation>
    <scope>NUCLEOTIDE SEQUENCE [LARGE SCALE GENOMIC DNA]</scope>
    <source>
        <strain evidence="3">SH9</strain>
    </source>
</reference>
<comment type="caution">
    <text evidence="2">The sequence shown here is derived from an EMBL/GenBank/DDBJ whole genome shotgun (WGS) entry which is preliminary data.</text>
</comment>
<dbReference type="PANTHER" id="PTHR40254:SF1">
    <property type="entry name" value="BLR0577 PROTEIN"/>
    <property type="match status" value="1"/>
</dbReference>
<dbReference type="EMBL" id="PVZS01000031">
    <property type="protein sequence ID" value="PSC03106.1"/>
    <property type="molecule type" value="Genomic_DNA"/>
</dbReference>
<gene>
    <name evidence="2" type="ORF">SLNSH_20455</name>
</gene>
<protein>
    <recommendedName>
        <fullName evidence="1">FAD-dependent urate hydroxylase HpyO/Asp monooxygenase CreE-like FAD/NAD(P)-binding domain-containing protein</fullName>
    </recommendedName>
</protein>
<dbReference type="InterPro" id="IPR052189">
    <property type="entry name" value="L-asp_N-monooxygenase_NS-form"/>
</dbReference>
<proteinExistence type="predicted"/>
<dbReference type="InterPro" id="IPR036188">
    <property type="entry name" value="FAD/NAD-bd_sf"/>
</dbReference>
<evidence type="ECO:0000259" key="1">
    <source>
        <dbReference type="Pfam" id="PF13454"/>
    </source>
</evidence>
<accession>A0A2T1HN86</accession>
<dbReference type="OrthoDB" id="101972at2"/>
<feature type="domain" description="FAD-dependent urate hydroxylase HpyO/Asp monooxygenase CreE-like FAD/NAD(P)-binding" evidence="1">
    <location>
        <begin position="10"/>
        <end position="196"/>
    </location>
</feature>
<dbReference type="PANTHER" id="PTHR40254">
    <property type="entry name" value="BLR0577 PROTEIN"/>
    <property type="match status" value="1"/>
</dbReference>
<dbReference type="Gene3D" id="3.50.50.60">
    <property type="entry name" value="FAD/NAD(P)-binding domain"/>
    <property type="match status" value="1"/>
</dbReference>
<dbReference type="AlphaFoldDB" id="A0A2T1HN86"/>
<dbReference type="Proteomes" id="UP000239772">
    <property type="component" value="Unassembled WGS sequence"/>
</dbReference>